<dbReference type="EMBL" id="BJCL01000017">
    <property type="protein sequence ID" value="GCL65513.1"/>
    <property type="molecule type" value="Genomic_DNA"/>
</dbReference>
<dbReference type="RefSeq" id="WP_137735220.1">
    <property type="nucleotide sequence ID" value="NZ_BJCL01000017.1"/>
</dbReference>
<proteinExistence type="predicted"/>
<gene>
    <name evidence="4" type="ORF">AQPW35_45940</name>
</gene>
<comment type="caution">
    <text evidence="4">The sequence shown here is derived from an EMBL/GenBank/DDBJ whole genome shotgun (WGS) entry which is preliminary data.</text>
</comment>
<evidence type="ECO:0000313" key="4">
    <source>
        <dbReference type="EMBL" id="GCL65513.1"/>
    </source>
</evidence>
<reference evidence="5" key="1">
    <citation type="submission" date="2019-03" db="EMBL/GenBank/DDBJ databases">
        <title>Aquabacterium pictum sp.nov., the first bacteriochlorophyll a-containing freshwater bacterium in the genus Aquabacterium of the class Betaproteobacteria.</title>
        <authorList>
            <person name="Hirose S."/>
            <person name="Tank M."/>
            <person name="Hara E."/>
            <person name="Tamaki H."/>
            <person name="Takaichi S."/>
            <person name="Haruta S."/>
            <person name="Hanada S."/>
        </authorList>
    </citation>
    <scope>NUCLEOTIDE SEQUENCE [LARGE SCALE GENOMIC DNA]</scope>
    <source>
        <strain evidence="5">W35</strain>
    </source>
</reference>
<keyword evidence="1" id="KW-0597">Phosphoprotein</keyword>
<dbReference type="Pfam" id="PF08667">
    <property type="entry name" value="BetR"/>
    <property type="match status" value="1"/>
</dbReference>
<dbReference type="PROSITE" id="PS50110">
    <property type="entry name" value="RESPONSE_REGULATORY"/>
    <property type="match status" value="1"/>
</dbReference>
<evidence type="ECO:0000313" key="5">
    <source>
        <dbReference type="Proteomes" id="UP000301751"/>
    </source>
</evidence>
<name>A0A480AW13_9BURK</name>
<feature type="region of interest" description="Disordered" evidence="2">
    <location>
        <begin position="1"/>
        <end position="25"/>
    </location>
</feature>
<dbReference type="InterPro" id="IPR013975">
    <property type="entry name" value="Tscrpt_reg_BetR_N"/>
</dbReference>
<evidence type="ECO:0000259" key="3">
    <source>
        <dbReference type="PROSITE" id="PS50110"/>
    </source>
</evidence>
<feature type="compositionally biased region" description="Polar residues" evidence="2">
    <location>
        <begin position="1"/>
        <end position="12"/>
    </location>
</feature>
<keyword evidence="5" id="KW-1185">Reference proteome</keyword>
<dbReference type="SMART" id="SM00448">
    <property type="entry name" value="REC"/>
    <property type="match status" value="1"/>
</dbReference>
<dbReference type="CDD" id="cd00156">
    <property type="entry name" value="REC"/>
    <property type="match status" value="1"/>
</dbReference>
<dbReference type="InterPro" id="IPR011006">
    <property type="entry name" value="CheY-like_superfamily"/>
</dbReference>
<dbReference type="AlphaFoldDB" id="A0A480AW13"/>
<protein>
    <recommendedName>
        <fullName evidence="3">Response regulatory domain-containing protein</fullName>
    </recommendedName>
</protein>
<sequence>MATRCAVNTRSTAPPPPSEPAKAEAQGSLAATCIRALLDRAGLPRHRQSAHIAGLLSLSYHQAHRRMTGIAPWSLEELQTVATHHGETLVDLFGEQKSADYETALLIAGPLRVTCRLWPGQPLSQHRPGDLIAIKGGSEWVVMVAGDTPTPQACTVRRLIIEPKPDRPRRFAILDDDIDVARSLAAGLVELGFEATAFATEAQLDAALQFDSFDAYVIDWVLPNGTAEALVTKLRSQSATCPIALLTGKAGSKEVDEKDLVAAIEQHGLLFLQKPMTASIAASQFSAAFANR</sequence>
<dbReference type="Gene3D" id="3.40.50.2300">
    <property type="match status" value="1"/>
</dbReference>
<accession>A0A480AW13</accession>
<dbReference type="InterPro" id="IPR001789">
    <property type="entry name" value="Sig_transdc_resp-reg_receiver"/>
</dbReference>
<dbReference type="Proteomes" id="UP000301751">
    <property type="component" value="Unassembled WGS sequence"/>
</dbReference>
<feature type="modified residue" description="4-aspartylphosphate" evidence="1">
    <location>
        <position position="219"/>
    </location>
</feature>
<feature type="domain" description="Response regulatory" evidence="3">
    <location>
        <begin position="170"/>
        <end position="289"/>
    </location>
</feature>
<dbReference type="Pfam" id="PF00072">
    <property type="entry name" value="Response_reg"/>
    <property type="match status" value="1"/>
</dbReference>
<evidence type="ECO:0000256" key="1">
    <source>
        <dbReference type="PROSITE-ProRule" id="PRU00169"/>
    </source>
</evidence>
<evidence type="ECO:0000256" key="2">
    <source>
        <dbReference type="SAM" id="MobiDB-lite"/>
    </source>
</evidence>
<dbReference type="OrthoDB" id="8595302at2"/>
<dbReference type="GO" id="GO:0000160">
    <property type="term" value="P:phosphorelay signal transduction system"/>
    <property type="evidence" value="ECO:0007669"/>
    <property type="project" value="InterPro"/>
</dbReference>
<organism evidence="4 5">
    <name type="scientific">Pseudaquabacterium pictum</name>
    <dbReference type="NCBI Taxonomy" id="2315236"/>
    <lineage>
        <taxon>Bacteria</taxon>
        <taxon>Pseudomonadati</taxon>
        <taxon>Pseudomonadota</taxon>
        <taxon>Betaproteobacteria</taxon>
        <taxon>Burkholderiales</taxon>
        <taxon>Sphaerotilaceae</taxon>
        <taxon>Pseudaquabacterium</taxon>
    </lineage>
</organism>
<dbReference type="SUPFAM" id="SSF52172">
    <property type="entry name" value="CheY-like"/>
    <property type="match status" value="1"/>
</dbReference>